<name>A0A8S5MZN8_9CAUD</name>
<evidence type="ECO:0000313" key="1">
    <source>
        <dbReference type="EMBL" id="DAD87668.1"/>
    </source>
</evidence>
<sequence>MSTTFCKARFFIPRGKDRGMKKYYVIGGQYCSYLTGTANTIREAKEIAEKNVAYGDNWAGGCANASPYPTYAKILGNRRGRGNLRRHGLHDFGLACARRVLTLHAA</sequence>
<dbReference type="EMBL" id="BK015023">
    <property type="protein sequence ID" value="DAD87668.1"/>
    <property type="molecule type" value="Genomic_DNA"/>
</dbReference>
<organism evidence="1">
    <name type="scientific">Siphoviridae sp. ctoMB99</name>
    <dbReference type="NCBI Taxonomy" id="2826459"/>
    <lineage>
        <taxon>Viruses</taxon>
        <taxon>Duplodnaviria</taxon>
        <taxon>Heunggongvirae</taxon>
        <taxon>Uroviricota</taxon>
        <taxon>Caudoviricetes</taxon>
    </lineage>
</organism>
<reference evidence="1" key="1">
    <citation type="journal article" date="2021" name="Proc. Natl. Acad. Sci. U.S.A.">
        <title>A Catalog of Tens of Thousands of Viruses from Human Metagenomes Reveals Hidden Associations with Chronic Diseases.</title>
        <authorList>
            <person name="Tisza M.J."/>
            <person name="Buck C.B."/>
        </authorList>
    </citation>
    <scope>NUCLEOTIDE SEQUENCE</scope>
    <source>
        <strain evidence="1">CtoMB99</strain>
    </source>
</reference>
<accession>A0A8S5MZN8</accession>
<protein>
    <submittedName>
        <fullName evidence="1">Uncharacterized protein</fullName>
    </submittedName>
</protein>
<proteinExistence type="predicted"/>